<protein>
    <recommendedName>
        <fullName evidence="3">HD domain-containing protein</fullName>
    </recommendedName>
</protein>
<dbReference type="Gene3D" id="1.10.3210.10">
    <property type="entry name" value="Hypothetical protein af1432"/>
    <property type="match status" value="1"/>
</dbReference>
<sequence length="260" mass="30662">MNLKKEFSDLIELHNFFTETKYGQTLAKNIRYGRYKPEHWTNEKWEEILGIDVNNLRHLLNILMFTKKFVETTERMFSEKTKFILMLSAVTHDWGEAVVGDIITDLKTGEQEKKELIAFREVASETLSLYKKKEYYAAINSIEEVVFNDSFLHSVFKNVVEELAAFNTAIKAWREAKNYPAEASCLQWITVNVFVYIHKPLKWTGYFELVPKFFAANRDLITEIFTAMPASVFEHYNYDLKEKAQKIEMFEKAKTLWFQA</sequence>
<reference evidence="1 2" key="1">
    <citation type="journal article" date="2016" name="Nat. Commun.">
        <title>Thousands of microbial genomes shed light on interconnected biogeochemical processes in an aquifer system.</title>
        <authorList>
            <person name="Anantharaman K."/>
            <person name="Brown C.T."/>
            <person name="Hug L.A."/>
            <person name="Sharon I."/>
            <person name="Castelle C.J."/>
            <person name="Probst A.J."/>
            <person name="Thomas B.C."/>
            <person name="Singh A."/>
            <person name="Wilkins M.J."/>
            <person name="Karaoz U."/>
            <person name="Brodie E.L."/>
            <person name="Williams K.H."/>
            <person name="Hubbard S.S."/>
            <person name="Banfield J.F."/>
        </authorList>
    </citation>
    <scope>NUCLEOTIDE SEQUENCE [LARGE SCALE GENOMIC DNA]</scope>
</reference>
<dbReference type="AlphaFoldDB" id="A0A1F5SG97"/>
<proteinExistence type="predicted"/>
<dbReference type="STRING" id="1797994.A2227_00720"/>
<dbReference type="EMBL" id="MFGB01000020">
    <property type="protein sequence ID" value="OGF25715.1"/>
    <property type="molecule type" value="Genomic_DNA"/>
</dbReference>
<evidence type="ECO:0000313" key="2">
    <source>
        <dbReference type="Proteomes" id="UP000178367"/>
    </source>
</evidence>
<evidence type="ECO:0008006" key="3">
    <source>
        <dbReference type="Google" id="ProtNLM"/>
    </source>
</evidence>
<dbReference type="Proteomes" id="UP000178367">
    <property type="component" value="Unassembled WGS sequence"/>
</dbReference>
<organism evidence="1 2">
    <name type="scientific">Candidatus Falkowbacteria bacterium RIFOXYA2_FULL_47_19</name>
    <dbReference type="NCBI Taxonomy" id="1797994"/>
    <lineage>
        <taxon>Bacteria</taxon>
        <taxon>Candidatus Falkowiibacteriota</taxon>
    </lineage>
</organism>
<accession>A0A1F5SG97</accession>
<evidence type="ECO:0000313" key="1">
    <source>
        <dbReference type="EMBL" id="OGF25715.1"/>
    </source>
</evidence>
<gene>
    <name evidence="1" type="ORF">A2227_00720</name>
</gene>
<name>A0A1F5SG97_9BACT</name>
<comment type="caution">
    <text evidence="1">The sequence shown here is derived from an EMBL/GenBank/DDBJ whole genome shotgun (WGS) entry which is preliminary data.</text>
</comment>